<protein>
    <recommendedName>
        <fullName evidence="4">Mitomycin antibiotics/polyketide fumonisin biosynthesis protein</fullName>
    </recommendedName>
</protein>
<dbReference type="SUPFAM" id="SSF51197">
    <property type="entry name" value="Clavaminate synthase-like"/>
    <property type="match status" value="1"/>
</dbReference>
<dbReference type="Gene3D" id="2.60.120.620">
    <property type="entry name" value="q2cbj1_9rhob like domain"/>
    <property type="match status" value="1"/>
</dbReference>
<keyword evidence="2" id="KW-0408">Iron</keyword>
<reference evidence="3" key="1">
    <citation type="submission" date="2018-05" db="EMBL/GenBank/DDBJ databases">
        <authorList>
            <person name="Lanie J.A."/>
            <person name="Ng W.-L."/>
            <person name="Kazmierczak K.M."/>
            <person name="Andrzejewski T.M."/>
            <person name="Davidsen T.M."/>
            <person name="Wayne K.J."/>
            <person name="Tettelin H."/>
            <person name="Glass J.I."/>
            <person name="Rusch D."/>
            <person name="Podicherti R."/>
            <person name="Tsui H.-C.T."/>
            <person name="Winkler M.E."/>
        </authorList>
    </citation>
    <scope>NUCLEOTIDE SEQUENCE</scope>
</reference>
<evidence type="ECO:0000256" key="1">
    <source>
        <dbReference type="ARBA" id="ARBA00022723"/>
    </source>
</evidence>
<dbReference type="EMBL" id="UINC01093137">
    <property type="protein sequence ID" value="SVC47312.1"/>
    <property type="molecule type" value="Genomic_DNA"/>
</dbReference>
<dbReference type="AlphaFoldDB" id="A0A382MIS3"/>
<organism evidence="3">
    <name type="scientific">marine metagenome</name>
    <dbReference type="NCBI Taxonomy" id="408172"/>
    <lineage>
        <taxon>unclassified sequences</taxon>
        <taxon>metagenomes</taxon>
        <taxon>ecological metagenomes</taxon>
    </lineage>
</organism>
<name>A0A382MIS3_9ZZZZ</name>
<dbReference type="Pfam" id="PF05721">
    <property type="entry name" value="PhyH"/>
    <property type="match status" value="1"/>
</dbReference>
<feature type="non-terminal residue" evidence="3">
    <location>
        <position position="221"/>
    </location>
</feature>
<evidence type="ECO:0000256" key="2">
    <source>
        <dbReference type="ARBA" id="ARBA00023004"/>
    </source>
</evidence>
<dbReference type="PANTHER" id="PTHR20883">
    <property type="entry name" value="PHYTANOYL-COA DIOXYGENASE DOMAIN CONTAINING 1"/>
    <property type="match status" value="1"/>
</dbReference>
<evidence type="ECO:0000313" key="3">
    <source>
        <dbReference type="EMBL" id="SVC47312.1"/>
    </source>
</evidence>
<sequence length="221" mass="25063">MNEEERYLFDLWGYVVIENVLSAGQLTTLNQLIDQRNFPTPTEDIQSQRFGGFFDWEKDDFRHLLNHERITPPLKEIIGPKFRLDHAYGILMTKGNMGGNLHGGGEPYDPAQYYVFKNGRMYNGLTVVSWALTDALPDQGGFCCIPGSHKSNVRRPSHFTPVKSNPKCMVSVHQKAGDVVIFTEALTHGTLPWNATHPRRSILIKYSPGHLSWGRGQYSDD</sequence>
<dbReference type="InterPro" id="IPR008775">
    <property type="entry name" value="Phytyl_CoA_dOase-like"/>
</dbReference>
<evidence type="ECO:0008006" key="4">
    <source>
        <dbReference type="Google" id="ProtNLM"/>
    </source>
</evidence>
<keyword evidence="1" id="KW-0479">Metal-binding</keyword>
<dbReference type="GO" id="GO:0046872">
    <property type="term" value="F:metal ion binding"/>
    <property type="evidence" value="ECO:0007669"/>
    <property type="project" value="UniProtKB-KW"/>
</dbReference>
<accession>A0A382MIS3</accession>
<gene>
    <name evidence="3" type="ORF">METZ01_LOCUS300166</name>
</gene>
<proteinExistence type="predicted"/>
<dbReference type="PANTHER" id="PTHR20883:SF15">
    <property type="entry name" value="PHYTANOYL-COA DIOXYGENASE DOMAIN-CONTAINING PROTEIN 1"/>
    <property type="match status" value="1"/>
</dbReference>